<feature type="domain" description="DinB-like" evidence="1">
    <location>
        <begin position="28"/>
        <end position="144"/>
    </location>
</feature>
<dbReference type="OrthoDB" id="9793216at2"/>
<gene>
    <name evidence="2" type="ORF">BAGA_19860</name>
</gene>
<evidence type="ECO:0000313" key="2">
    <source>
        <dbReference type="EMBL" id="KEK22355.1"/>
    </source>
</evidence>
<dbReference type="AlphaFoldDB" id="A0A073K706"/>
<evidence type="ECO:0000313" key="3">
    <source>
        <dbReference type="Proteomes" id="UP000027778"/>
    </source>
</evidence>
<organism evidence="2 3">
    <name type="scientific">Bacillus gaemokensis</name>
    <dbReference type="NCBI Taxonomy" id="574375"/>
    <lineage>
        <taxon>Bacteria</taxon>
        <taxon>Bacillati</taxon>
        <taxon>Bacillota</taxon>
        <taxon>Bacilli</taxon>
        <taxon>Bacillales</taxon>
        <taxon>Bacillaceae</taxon>
        <taxon>Bacillus</taxon>
        <taxon>Bacillus cereus group</taxon>
    </lineage>
</organism>
<dbReference type="InterPro" id="IPR034660">
    <property type="entry name" value="DinB/YfiT-like"/>
</dbReference>
<protein>
    <recommendedName>
        <fullName evidence="1">DinB-like domain-containing protein</fullName>
    </recommendedName>
</protein>
<dbReference type="EMBL" id="JOTM01000033">
    <property type="protein sequence ID" value="KEK22355.1"/>
    <property type="molecule type" value="Genomic_DNA"/>
</dbReference>
<keyword evidence="3" id="KW-1185">Reference proteome</keyword>
<dbReference type="SUPFAM" id="SSF109854">
    <property type="entry name" value="DinB/YfiT-like putative metalloenzymes"/>
    <property type="match status" value="1"/>
</dbReference>
<dbReference type="RefSeq" id="WP_033677646.1">
    <property type="nucleotide sequence ID" value="NZ_JOTM01000033.1"/>
</dbReference>
<dbReference type="Proteomes" id="UP000027778">
    <property type="component" value="Unassembled WGS sequence"/>
</dbReference>
<dbReference type="InterPro" id="IPR024775">
    <property type="entry name" value="DinB-like"/>
</dbReference>
<name>A0A073K706_9BACI</name>
<comment type="caution">
    <text evidence="2">The sequence shown here is derived from an EMBL/GenBank/DDBJ whole genome shotgun (WGS) entry which is preliminary data.</text>
</comment>
<proteinExistence type="predicted"/>
<dbReference type="Gene3D" id="1.20.120.450">
    <property type="entry name" value="dinb family like domain"/>
    <property type="match status" value="1"/>
</dbReference>
<reference evidence="2 3" key="1">
    <citation type="submission" date="2014-06" db="EMBL/GenBank/DDBJ databases">
        <title>Draft genome sequence of Bacillus gaemokensis JCM 15801 (MCCC 1A00707).</title>
        <authorList>
            <person name="Lai Q."/>
            <person name="Liu Y."/>
            <person name="Shao Z."/>
        </authorList>
    </citation>
    <scope>NUCLEOTIDE SEQUENCE [LARGE SCALE GENOMIC DNA]</scope>
    <source>
        <strain evidence="2 3">JCM 15801</strain>
    </source>
</reference>
<dbReference type="eggNOG" id="COG0456">
    <property type="taxonomic scope" value="Bacteria"/>
</dbReference>
<dbReference type="Pfam" id="PF12867">
    <property type="entry name" value="DinB_2"/>
    <property type="match status" value="1"/>
</dbReference>
<accession>A0A073K706</accession>
<evidence type="ECO:0000259" key="1">
    <source>
        <dbReference type="Pfam" id="PF12867"/>
    </source>
</evidence>
<dbReference type="STRING" id="574375.AZF08_14125"/>
<sequence length="150" mass="17409">MPTLAIQLENTIHTASQKIILLSNMDVKLTPAKWSKKEILGHLCDSGTVNHKRFVDILTSKESITINGYDQNSWVQAHNYQQSFSSNDILKLWEAINNQIIKLLDNVKNEQWHLTCKLENQNVVTLEWLVTDYIDHMNHHLNQIFTNSKN</sequence>